<name>A0A6G7VQN2_9RHOB</name>
<reference evidence="2 3" key="1">
    <citation type="submission" date="2020-03" db="EMBL/GenBank/DDBJ databases">
        <title>Complete genome sequence of Monaibacterium sp. ALG8 with diverse plasmids.</title>
        <authorList>
            <person name="Sun C."/>
        </authorList>
    </citation>
    <scope>NUCLEOTIDE SEQUENCE [LARGE SCALE GENOMIC DNA]</scope>
    <source>
        <strain evidence="2 3">ALG8</strain>
        <plasmid evidence="2 3">unnamed2</plasmid>
    </source>
</reference>
<protein>
    <submittedName>
        <fullName evidence="2">Uncharacterized protein</fullName>
    </submittedName>
</protein>
<keyword evidence="1" id="KW-0732">Signal</keyword>
<sequence>MNIRTVFTLSLLTLLPVAGQAHEDDLLKDWERGFVKGFLTGGDFPASGGFPIGGNILTGGGISTSYSVAVAEPSSQAYSDGYDRGYRVGRGTIPYVLDNEHGHTAAAGQIGSTPSMGQGWMEIAPAGGETMNLPRRQFDLPSADPFAATSGGGTIGEVAR</sequence>
<keyword evidence="3" id="KW-1185">Reference proteome</keyword>
<evidence type="ECO:0000256" key="1">
    <source>
        <dbReference type="SAM" id="SignalP"/>
    </source>
</evidence>
<feature type="signal peptide" evidence="1">
    <location>
        <begin position="1"/>
        <end position="23"/>
    </location>
</feature>
<organism evidence="2 3">
    <name type="scientific">Pontivivens nitratireducens</name>
    <dbReference type="NCBI Taxonomy" id="2758038"/>
    <lineage>
        <taxon>Bacteria</taxon>
        <taxon>Pseudomonadati</taxon>
        <taxon>Pseudomonadota</taxon>
        <taxon>Alphaproteobacteria</taxon>
        <taxon>Rhodobacterales</taxon>
        <taxon>Paracoccaceae</taxon>
        <taxon>Pontivivens</taxon>
    </lineage>
</organism>
<geneLocation type="plasmid" evidence="2 3">
    <name>unnamed2</name>
</geneLocation>
<gene>
    <name evidence="2" type="ORF">G8E03_15120</name>
</gene>
<dbReference type="EMBL" id="CP049813">
    <property type="protein sequence ID" value="QIK42185.1"/>
    <property type="molecule type" value="Genomic_DNA"/>
</dbReference>
<dbReference type="AlphaFoldDB" id="A0A6G7VQN2"/>
<dbReference type="RefSeq" id="WP_166194459.1">
    <property type="nucleotide sequence ID" value="NZ_CP049813.1"/>
</dbReference>
<feature type="chain" id="PRO_5026010421" evidence="1">
    <location>
        <begin position="24"/>
        <end position="160"/>
    </location>
</feature>
<evidence type="ECO:0000313" key="2">
    <source>
        <dbReference type="EMBL" id="QIK42185.1"/>
    </source>
</evidence>
<evidence type="ECO:0000313" key="3">
    <source>
        <dbReference type="Proteomes" id="UP000500791"/>
    </source>
</evidence>
<proteinExistence type="predicted"/>
<keyword evidence="2" id="KW-0614">Plasmid</keyword>
<dbReference type="KEGG" id="mon:G8E03_15120"/>
<dbReference type="Proteomes" id="UP000500791">
    <property type="component" value="Plasmid unnamed2"/>
</dbReference>
<accession>A0A6G7VQN2</accession>